<dbReference type="Proteomes" id="UP001149165">
    <property type="component" value="Unassembled WGS sequence"/>
</dbReference>
<proteinExistence type="predicted"/>
<dbReference type="AlphaFoldDB" id="A0A9W9K0B7"/>
<keyword evidence="2" id="KW-1185">Reference proteome</keyword>
<name>A0A9W9K0B7_9EURO</name>
<comment type="caution">
    <text evidence="1">The sequence shown here is derived from an EMBL/GenBank/DDBJ whole genome shotgun (WGS) entry which is preliminary data.</text>
</comment>
<evidence type="ECO:0000313" key="2">
    <source>
        <dbReference type="Proteomes" id="UP001149165"/>
    </source>
</evidence>
<evidence type="ECO:0000313" key="1">
    <source>
        <dbReference type="EMBL" id="KAJ5088469.1"/>
    </source>
</evidence>
<evidence type="ECO:0008006" key="3">
    <source>
        <dbReference type="Google" id="ProtNLM"/>
    </source>
</evidence>
<reference evidence="1" key="1">
    <citation type="submission" date="2022-11" db="EMBL/GenBank/DDBJ databases">
        <authorList>
            <person name="Petersen C."/>
        </authorList>
    </citation>
    <scope>NUCLEOTIDE SEQUENCE</scope>
    <source>
        <strain evidence="1">IBT 30069</strain>
    </source>
</reference>
<dbReference type="OrthoDB" id="1577640at2759"/>
<protein>
    <recommendedName>
        <fullName evidence="3">Fungal N-terminal domain-containing protein</fullName>
    </recommendedName>
</protein>
<dbReference type="EMBL" id="JAPQKH010000007">
    <property type="protein sequence ID" value="KAJ5088469.1"/>
    <property type="molecule type" value="Genomic_DNA"/>
</dbReference>
<accession>A0A9W9K0B7</accession>
<gene>
    <name evidence="1" type="ORF">N7456_012085</name>
</gene>
<organism evidence="1 2">
    <name type="scientific">Penicillium angulare</name>
    <dbReference type="NCBI Taxonomy" id="116970"/>
    <lineage>
        <taxon>Eukaryota</taxon>
        <taxon>Fungi</taxon>
        <taxon>Dikarya</taxon>
        <taxon>Ascomycota</taxon>
        <taxon>Pezizomycotina</taxon>
        <taxon>Eurotiomycetes</taxon>
        <taxon>Eurotiomycetidae</taxon>
        <taxon>Eurotiales</taxon>
        <taxon>Aspergillaceae</taxon>
        <taxon>Penicillium</taxon>
    </lineage>
</organism>
<reference evidence="1" key="2">
    <citation type="journal article" date="2023" name="IMA Fungus">
        <title>Comparative genomic study of the Penicillium genus elucidates a diverse pangenome and 15 lateral gene transfer events.</title>
        <authorList>
            <person name="Petersen C."/>
            <person name="Sorensen T."/>
            <person name="Nielsen M.R."/>
            <person name="Sondergaard T.E."/>
            <person name="Sorensen J.L."/>
            <person name="Fitzpatrick D.A."/>
            <person name="Frisvad J.C."/>
            <person name="Nielsen K.L."/>
        </authorList>
    </citation>
    <scope>NUCLEOTIDE SEQUENCE</scope>
    <source>
        <strain evidence="1">IBT 30069</strain>
    </source>
</reference>
<sequence length="145" mass="16506">MADPFSVASGAIGIISLGIEVSGRIVSYCQAWQDYGDDIQRFGAKADSVRTLLKRVRELLEEIRITDPEIAGDMERTVADLQMKVEQLHETLQRYRPALDSGPKRLRTQLKKAAHPFRKDTLNKMWHDLDDMEQSLQIALNLLRA</sequence>